<proteinExistence type="predicted"/>
<name>A0ABY7GDN0_MYAAR</name>
<feature type="chain" id="PRO_5045189980" description="Apple domain-containing protein" evidence="1">
    <location>
        <begin position="17"/>
        <end position="268"/>
    </location>
</feature>
<protein>
    <recommendedName>
        <fullName evidence="2">Apple domain-containing protein</fullName>
    </recommendedName>
</protein>
<accession>A0ABY7GDN0</accession>
<evidence type="ECO:0000259" key="2">
    <source>
        <dbReference type="PROSITE" id="PS50948"/>
    </source>
</evidence>
<dbReference type="InterPro" id="IPR003609">
    <property type="entry name" value="Pan_app"/>
</dbReference>
<dbReference type="EMBL" id="CP111028">
    <property type="protein sequence ID" value="WAR31634.1"/>
    <property type="molecule type" value="Genomic_DNA"/>
</dbReference>
<dbReference type="PROSITE" id="PS50948">
    <property type="entry name" value="PAN"/>
    <property type="match status" value="1"/>
</dbReference>
<evidence type="ECO:0000256" key="1">
    <source>
        <dbReference type="SAM" id="SignalP"/>
    </source>
</evidence>
<keyword evidence="4" id="KW-1185">Reference proteome</keyword>
<feature type="signal peptide" evidence="1">
    <location>
        <begin position="1"/>
        <end position="16"/>
    </location>
</feature>
<organism evidence="3 4">
    <name type="scientific">Mya arenaria</name>
    <name type="common">Soft-shell clam</name>
    <dbReference type="NCBI Taxonomy" id="6604"/>
    <lineage>
        <taxon>Eukaryota</taxon>
        <taxon>Metazoa</taxon>
        <taxon>Spiralia</taxon>
        <taxon>Lophotrochozoa</taxon>
        <taxon>Mollusca</taxon>
        <taxon>Bivalvia</taxon>
        <taxon>Autobranchia</taxon>
        <taxon>Heteroconchia</taxon>
        <taxon>Euheterodonta</taxon>
        <taxon>Imparidentia</taxon>
        <taxon>Neoheterodontei</taxon>
        <taxon>Myida</taxon>
        <taxon>Myoidea</taxon>
        <taxon>Myidae</taxon>
        <taxon>Mya</taxon>
    </lineage>
</organism>
<sequence length="268" mass="29056">MNVMLYFIAFFSGVLSQLHMSQTFRRNHDFQDLACDPPGSTHLGQVGNPSRCAVLCERLPGCNSFFFNHVTKSCRGAASVLTTVCGLPDTGSVYFVRDVLIGSVCTGNLDCIIENTTCQAGKCACGVAFITEPVKKQKCIEGATNHGGVCESSGDCYGPHVECGLGGMCICNPAYSFRPATKTCEPSCSPYGSTFQIYPDMTLSCALSMVYPSYTPQMCMDECLATDCVTIRYNHDITECKLDTCTVLTNPGDYGPWDGVDFYMRNCA</sequence>
<reference evidence="3" key="1">
    <citation type="submission" date="2022-11" db="EMBL/GenBank/DDBJ databases">
        <title>Centuries of genome instability and evolution in soft-shell clam transmissible cancer (bioRxiv).</title>
        <authorList>
            <person name="Hart S.F.M."/>
            <person name="Yonemitsu M.A."/>
            <person name="Giersch R.M."/>
            <person name="Beal B.F."/>
            <person name="Arriagada G."/>
            <person name="Davis B.W."/>
            <person name="Ostrander E.A."/>
            <person name="Goff S.P."/>
            <person name="Metzger M.J."/>
        </authorList>
    </citation>
    <scope>NUCLEOTIDE SEQUENCE</scope>
    <source>
        <strain evidence="3">MELC-2E11</strain>
        <tissue evidence="3">Siphon/mantle</tissue>
    </source>
</reference>
<evidence type="ECO:0000313" key="4">
    <source>
        <dbReference type="Proteomes" id="UP001164746"/>
    </source>
</evidence>
<evidence type="ECO:0000313" key="3">
    <source>
        <dbReference type="EMBL" id="WAR31634.1"/>
    </source>
</evidence>
<keyword evidence="1" id="KW-0732">Signal</keyword>
<dbReference type="Proteomes" id="UP001164746">
    <property type="component" value="Chromosome 17"/>
</dbReference>
<feature type="domain" description="Apple" evidence="2">
    <location>
        <begin position="188"/>
        <end position="267"/>
    </location>
</feature>
<gene>
    <name evidence="3" type="ORF">MAR_034176</name>
</gene>